<sequence length="123" mass="13709">MAQARRAGGQRRCPWRWRQHGEKEDSEEEGKQGQGRRKVRSMARRPTRPFAQPKLSTSQPRRSKRKGGSQCVERRRGSGKAEVGEGEGGGKWRGAGALSFGGGLYMLPAIGMWEAREAKWTLG</sequence>
<dbReference type="HOGENOM" id="CLU_2018958_0_0_1"/>
<reference evidence="2" key="1">
    <citation type="submission" date="2015-04" db="UniProtKB">
        <authorList>
            <consortium name="EnsemblPlants"/>
        </authorList>
    </citation>
    <scope>IDENTIFICATION</scope>
</reference>
<proteinExistence type="predicted"/>
<evidence type="ECO:0000313" key="2">
    <source>
        <dbReference type="EnsemblPlants" id="OPUNC11G07410.1"/>
    </source>
</evidence>
<feature type="compositionally biased region" description="Low complexity" evidence="1">
    <location>
        <begin position="1"/>
        <end position="12"/>
    </location>
</feature>
<protein>
    <submittedName>
        <fullName evidence="2">Uncharacterized protein</fullName>
    </submittedName>
</protein>
<dbReference type="Gramene" id="OPUNC11G07410.1">
    <property type="protein sequence ID" value="OPUNC11G07410.1"/>
    <property type="gene ID" value="OPUNC11G07410"/>
</dbReference>
<accession>A0A0E0ME38</accession>
<dbReference type="AlphaFoldDB" id="A0A0E0ME38"/>
<feature type="compositionally biased region" description="Basic residues" evidence="1">
    <location>
        <begin position="34"/>
        <end position="47"/>
    </location>
</feature>
<evidence type="ECO:0000313" key="3">
    <source>
        <dbReference type="Proteomes" id="UP000026962"/>
    </source>
</evidence>
<dbReference type="EnsemblPlants" id="OPUNC11G07410.1">
    <property type="protein sequence ID" value="OPUNC11G07410.1"/>
    <property type="gene ID" value="OPUNC11G07410"/>
</dbReference>
<name>A0A0E0ME38_ORYPU</name>
<evidence type="ECO:0000256" key="1">
    <source>
        <dbReference type="SAM" id="MobiDB-lite"/>
    </source>
</evidence>
<organism evidence="2">
    <name type="scientific">Oryza punctata</name>
    <name type="common">Red rice</name>
    <dbReference type="NCBI Taxonomy" id="4537"/>
    <lineage>
        <taxon>Eukaryota</taxon>
        <taxon>Viridiplantae</taxon>
        <taxon>Streptophyta</taxon>
        <taxon>Embryophyta</taxon>
        <taxon>Tracheophyta</taxon>
        <taxon>Spermatophyta</taxon>
        <taxon>Magnoliopsida</taxon>
        <taxon>Liliopsida</taxon>
        <taxon>Poales</taxon>
        <taxon>Poaceae</taxon>
        <taxon>BOP clade</taxon>
        <taxon>Oryzoideae</taxon>
        <taxon>Oryzeae</taxon>
        <taxon>Oryzinae</taxon>
        <taxon>Oryza</taxon>
    </lineage>
</organism>
<feature type="region of interest" description="Disordered" evidence="1">
    <location>
        <begin position="1"/>
        <end position="93"/>
    </location>
</feature>
<dbReference type="Proteomes" id="UP000026962">
    <property type="component" value="Chromosome 11"/>
</dbReference>
<reference evidence="2" key="2">
    <citation type="submission" date="2018-05" db="EMBL/GenBank/DDBJ databases">
        <title>OpunRS2 (Oryza punctata Reference Sequence Version 2).</title>
        <authorList>
            <person name="Zhang J."/>
            <person name="Kudrna D."/>
            <person name="Lee S."/>
            <person name="Talag J."/>
            <person name="Welchert J."/>
            <person name="Wing R.A."/>
        </authorList>
    </citation>
    <scope>NUCLEOTIDE SEQUENCE [LARGE SCALE GENOMIC DNA]</scope>
</reference>
<keyword evidence="3" id="KW-1185">Reference proteome</keyword>